<accession>A0A1D8NKS3</accession>
<dbReference type="Proteomes" id="UP000182444">
    <property type="component" value="Chromosome 1E"/>
</dbReference>
<dbReference type="Proteomes" id="UP000256601">
    <property type="component" value="Unassembled WGS sequence"/>
</dbReference>
<evidence type="ECO:0000256" key="11">
    <source>
        <dbReference type="SAM" id="MobiDB-lite"/>
    </source>
</evidence>
<evidence type="ECO:0000256" key="2">
    <source>
        <dbReference type="ARBA" id="ARBA00004255"/>
    </source>
</evidence>
<keyword evidence="7" id="KW-0333">Golgi apparatus</keyword>
<dbReference type="PANTHER" id="PTHR21614:SF0">
    <property type="entry name" value="GEO08385P1"/>
    <property type="match status" value="1"/>
</dbReference>
<dbReference type="GeneID" id="2911986"/>
<dbReference type="RefSeq" id="XP_504640.2">
    <property type="nucleotide sequence ID" value="XM_504640.2"/>
</dbReference>
<name>A0A1D8NKS3_YARLL</name>
<reference evidence="12 14" key="1">
    <citation type="journal article" date="2016" name="PLoS ONE">
        <title>Sequence Assembly of Yarrowia lipolytica Strain W29/CLIB89 Shows Transposable Element Diversity.</title>
        <authorList>
            <person name="Magnan C."/>
            <person name="Yu J."/>
            <person name="Chang I."/>
            <person name="Jahn E."/>
            <person name="Kanomata Y."/>
            <person name="Wu J."/>
            <person name="Zeller M."/>
            <person name="Oakes M."/>
            <person name="Baldi P."/>
            <person name="Sandmeyer S."/>
        </authorList>
    </citation>
    <scope>NUCLEOTIDE SEQUENCE [LARGE SCALE GENOMIC DNA]</scope>
    <source>
        <strain evidence="12">CLIB89</strain>
        <strain evidence="14">CLIB89(W29)</strain>
    </source>
</reference>
<evidence type="ECO:0000313" key="12">
    <source>
        <dbReference type="EMBL" id="AOW06238.1"/>
    </source>
</evidence>
<feature type="compositionally biased region" description="Low complexity" evidence="11">
    <location>
        <begin position="1"/>
        <end position="15"/>
    </location>
</feature>
<comment type="function">
    <text evidence="1">Positive regulator of amino acid starvation-induced autophagy.</text>
</comment>
<organism evidence="12 14">
    <name type="scientific">Yarrowia lipolytica</name>
    <name type="common">Candida lipolytica</name>
    <dbReference type="NCBI Taxonomy" id="4952"/>
    <lineage>
        <taxon>Eukaryota</taxon>
        <taxon>Fungi</taxon>
        <taxon>Dikarya</taxon>
        <taxon>Ascomycota</taxon>
        <taxon>Saccharomycotina</taxon>
        <taxon>Dipodascomycetes</taxon>
        <taxon>Dipodascales</taxon>
        <taxon>Dipodascales incertae sedis</taxon>
        <taxon>Yarrowia</taxon>
    </lineage>
</organism>
<evidence type="ECO:0000256" key="7">
    <source>
        <dbReference type="ARBA" id="ARBA00023034"/>
    </source>
</evidence>
<feature type="compositionally biased region" description="Basic and acidic residues" evidence="11">
    <location>
        <begin position="36"/>
        <end position="47"/>
    </location>
</feature>
<proteinExistence type="inferred from homology"/>
<evidence type="ECO:0000256" key="10">
    <source>
        <dbReference type="SAM" id="Coils"/>
    </source>
</evidence>
<dbReference type="EMBL" id="KZ858955">
    <property type="protein sequence ID" value="RDW28165.1"/>
    <property type="molecule type" value="Genomic_DNA"/>
</dbReference>
<dbReference type="EMBL" id="CP017557">
    <property type="protein sequence ID" value="AOW06238.1"/>
    <property type="molecule type" value="Genomic_DNA"/>
</dbReference>
<reference evidence="13 15" key="2">
    <citation type="submission" date="2018-07" db="EMBL/GenBank/DDBJ databases">
        <title>Draft Genome Assemblies for Five Robust Yarrowia lipolytica Strains Exhibiting High Lipid Production and Pentose Sugar Utilization and Sugar Alcohol Secretion from Undetoxified Lignocellulosic Biomass Hydrolysates.</title>
        <authorList>
            <consortium name="DOE Joint Genome Institute"/>
            <person name="Walker C."/>
            <person name="Ryu S."/>
            <person name="Na H."/>
            <person name="Zane M."/>
            <person name="LaButti K."/>
            <person name="Lipzen A."/>
            <person name="Haridas S."/>
            <person name="Barry K."/>
            <person name="Grigoriev I.V."/>
            <person name="Quarterman J."/>
            <person name="Slininger P."/>
            <person name="Dien B."/>
            <person name="Trinh C.T."/>
        </authorList>
    </citation>
    <scope>NUCLEOTIDE SEQUENCE [LARGE SCALE GENOMIC DNA]</scope>
    <source>
        <strain evidence="13 15">YB392</strain>
    </source>
</reference>
<evidence type="ECO:0000256" key="4">
    <source>
        <dbReference type="ARBA" id="ARBA00004601"/>
    </source>
</evidence>
<evidence type="ECO:0000256" key="8">
    <source>
        <dbReference type="ARBA" id="ARBA00023054"/>
    </source>
</evidence>
<dbReference type="AlphaFoldDB" id="A0A1D8NKS3"/>
<protein>
    <submittedName>
        <fullName evidence="12">Uncharacterized protein</fullName>
    </submittedName>
</protein>
<dbReference type="GO" id="GO:0005802">
    <property type="term" value="C:trans-Golgi network"/>
    <property type="evidence" value="ECO:0007669"/>
    <property type="project" value="TreeGrafter"/>
</dbReference>
<evidence type="ECO:0000313" key="15">
    <source>
        <dbReference type="Proteomes" id="UP000256601"/>
    </source>
</evidence>
<keyword evidence="9" id="KW-0472">Membrane</keyword>
<sequence length="101" mass="11416">MSSPPRSRAASRDPPIMLSSSTKAGTPKSASRSTSPRRDSSDIERISKEKVLVMHQEAQHMQESLAEIFDRIVKVKEEYEKLDTENKFLQDYIGNLMATSM</sequence>
<dbReference type="Pfam" id="PF10224">
    <property type="entry name" value="DUF2205"/>
    <property type="match status" value="1"/>
</dbReference>
<dbReference type="OrthoDB" id="4090446at2759"/>
<evidence type="ECO:0000256" key="3">
    <source>
        <dbReference type="ARBA" id="ARBA00004514"/>
    </source>
</evidence>
<dbReference type="VEuPathDB" id="FungiDB:YALI1_E37157g"/>
<dbReference type="eggNOG" id="ENOG502S4IZ">
    <property type="taxonomic scope" value="Eukaryota"/>
</dbReference>
<dbReference type="VEuPathDB" id="FungiDB:YALI0_E31537g"/>
<dbReference type="GO" id="GO:0005829">
    <property type="term" value="C:cytosol"/>
    <property type="evidence" value="ECO:0007669"/>
    <property type="project" value="UniProtKB-SubCell"/>
</dbReference>
<evidence type="ECO:0000313" key="13">
    <source>
        <dbReference type="EMBL" id="RDW28165.1"/>
    </source>
</evidence>
<feature type="coiled-coil region" evidence="10">
    <location>
        <begin position="65"/>
        <end position="92"/>
    </location>
</feature>
<keyword evidence="8 10" id="KW-0175">Coiled coil</keyword>
<dbReference type="OMA" id="RDPPIML"/>
<keyword evidence="6" id="KW-0963">Cytoplasm</keyword>
<evidence type="ECO:0000256" key="1">
    <source>
        <dbReference type="ARBA" id="ARBA00002743"/>
    </source>
</evidence>
<evidence type="ECO:0000256" key="6">
    <source>
        <dbReference type="ARBA" id="ARBA00022490"/>
    </source>
</evidence>
<dbReference type="KEGG" id="yli:2911986"/>
<dbReference type="PANTHER" id="PTHR21614">
    <property type="entry name" value="SHORT COILED COIL PROTEIN"/>
    <property type="match status" value="1"/>
</dbReference>
<comment type="similarity">
    <text evidence="5">Belongs to the SCOC family.</text>
</comment>
<gene>
    <name evidence="13" type="ORF">B0I71DRAFT_127941</name>
    <name evidence="12" type="ORF">YALI1_E37157g</name>
</gene>
<comment type="subcellular location">
    <subcellularLocation>
        <location evidence="3">Cytoplasm</location>
        <location evidence="3">Cytosol</location>
    </subcellularLocation>
    <subcellularLocation>
        <location evidence="2">Golgi apparatus membrane</location>
        <topology evidence="2">Peripheral membrane protein</topology>
        <orientation evidence="2">Cytoplasmic side</orientation>
    </subcellularLocation>
    <subcellularLocation>
        <location evidence="4">Golgi apparatus</location>
        <location evidence="4">trans-Golgi network</location>
    </subcellularLocation>
</comment>
<evidence type="ECO:0000256" key="5">
    <source>
        <dbReference type="ARBA" id="ARBA00010880"/>
    </source>
</evidence>
<evidence type="ECO:0000256" key="9">
    <source>
        <dbReference type="ARBA" id="ARBA00023136"/>
    </source>
</evidence>
<dbReference type="InterPro" id="IPR019357">
    <property type="entry name" value="SCOC"/>
</dbReference>
<dbReference type="GO" id="GO:0000139">
    <property type="term" value="C:Golgi membrane"/>
    <property type="evidence" value="ECO:0007669"/>
    <property type="project" value="UniProtKB-SubCell"/>
</dbReference>
<feature type="region of interest" description="Disordered" evidence="11">
    <location>
        <begin position="1"/>
        <end position="47"/>
    </location>
</feature>
<dbReference type="Gene3D" id="1.20.5.170">
    <property type="match status" value="1"/>
</dbReference>
<evidence type="ECO:0000313" key="14">
    <source>
        <dbReference type="Proteomes" id="UP000182444"/>
    </source>
</evidence>